<name>A0ABY4KM80_9PSED</name>
<reference evidence="1 2" key="1">
    <citation type="submission" date="2022-04" db="EMBL/GenBank/DDBJ databases">
        <title>Pseudomonas knackmussii B09-2.</title>
        <authorList>
            <person name="Deng Y."/>
        </authorList>
    </citation>
    <scope>NUCLEOTIDE SEQUENCE [LARGE SCALE GENOMIC DNA]</scope>
    <source>
        <strain evidence="1 2">B09-2</strain>
    </source>
</reference>
<evidence type="ECO:0000313" key="1">
    <source>
        <dbReference type="EMBL" id="UPQ81659.1"/>
    </source>
</evidence>
<dbReference type="SUPFAM" id="SSF140736">
    <property type="entry name" value="Rv1873-like"/>
    <property type="match status" value="1"/>
</dbReference>
<keyword evidence="2" id="KW-1185">Reference proteome</keyword>
<gene>
    <name evidence="1" type="ORF">M0M42_14730</name>
</gene>
<sequence length="141" mass="15952">MGNPHDLQRFVEAQTPVYKRALEELRAGHKQSHWMWFVFPQVAGLGSSAMAQRYAISGVDEARAYLEHPLLGPRLHACAQAMLLHRDRSVRQILGSPDDLKLRSSMTLFAAVAPEQPLFQQVLDTFFEGEADPKTMSRLQH</sequence>
<dbReference type="EMBL" id="CP096208">
    <property type="protein sequence ID" value="UPQ81659.1"/>
    <property type="molecule type" value="Genomic_DNA"/>
</dbReference>
<organism evidence="1 2">
    <name type="scientific">Pseudomonas knackmussii</name>
    <dbReference type="NCBI Taxonomy" id="65741"/>
    <lineage>
        <taxon>Bacteria</taxon>
        <taxon>Pseudomonadati</taxon>
        <taxon>Pseudomonadota</taxon>
        <taxon>Gammaproteobacteria</taxon>
        <taxon>Pseudomonadales</taxon>
        <taxon>Pseudomonadaceae</taxon>
        <taxon>Pseudomonas</taxon>
    </lineage>
</organism>
<dbReference type="Pfam" id="PF08837">
    <property type="entry name" value="DUF1810"/>
    <property type="match status" value="1"/>
</dbReference>
<dbReference type="PIRSF" id="PIRSF008546">
    <property type="entry name" value="UCP008546"/>
    <property type="match status" value="1"/>
</dbReference>
<evidence type="ECO:0000313" key="2">
    <source>
        <dbReference type="Proteomes" id="UP000831189"/>
    </source>
</evidence>
<protein>
    <submittedName>
        <fullName evidence="1">DUF1810 domain-containing protein</fullName>
    </submittedName>
</protein>
<dbReference type="InterPro" id="IPR036287">
    <property type="entry name" value="Rv1873-like_sf"/>
</dbReference>
<proteinExistence type="predicted"/>
<dbReference type="Gene3D" id="1.25.40.380">
    <property type="entry name" value="Protein of unknown function DUF1810"/>
    <property type="match status" value="1"/>
</dbReference>
<accession>A0ABY4KM80</accession>
<dbReference type="InterPro" id="IPR014937">
    <property type="entry name" value="DUF1810"/>
</dbReference>
<dbReference type="Proteomes" id="UP000831189">
    <property type="component" value="Chromosome"/>
</dbReference>